<dbReference type="PANTHER" id="PTHR43669:SF4">
    <property type="entry name" value="SHORT-CHAIN DEHYDROGENASE"/>
    <property type="match status" value="1"/>
</dbReference>
<reference evidence="4" key="1">
    <citation type="submission" date="2016-07" db="EMBL/GenBank/DDBJ databases">
        <title>Multiple horizontal gene transfer events from other fungi enriched the ability of initially mycotrophic Trichoderma (Ascomycota) to feed on dead plant biomass.</title>
        <authorList>
            <consortium name="DOE Joint Genome Institute"/>
            <person name="Atanasova L."/>
            <person name="Chenthamara K."/>
            <person name="Zhang J."/>
            <person name="Grujic M."/>
            <person name="Henrissat B."/>
            <person name="Kuo A."/>
            <person name="Aerts A."/>
            <person name="Salamov A."/>
            <person name="Lipzen A."/>
            <person name="Labutti K."/>
            <person name="Barry K."/>
            <person name="Miao Y."/>
            <person name="Rahimi M.J."/>
            <person name="Shen Q."/>
            <person name="Grigoriev I.V."/>
            <person name="Kubicek C.P."/>
            <person name="Druzhinina I.S."/>
        </authorList>
    </citation>
    <scope>NUCLEOTIDE SEQUENCE [LARGE SCALE GENOMIC DNA]</scope>
    <source>
        <strain evidence="4">TUCIM 6016</strain>
    </source>
</reference>
<keyword evidence="4" id="KW-1185">Reference proteome</keyword>
<dbReference type="PANTHER" id="PTHR43669">
    <property type="entry name" value="5-KETO-D-GLUCONATE 5-REDUCTASE"/>
    <property type="match status" value="1"/>
</dbReference>
<evidence type="ECO:0000313" key="3">
    <source>
        <dbReference type="EMBL" id="PTB66634.1"/>
    </source>
</evidence>
<dbReference type="CDD" id="cd05233">
    <property type="entry name" value="SDR_c"/>
    <property type="match status" value="1"/>
</dbReference>
<dbReference type="SUPFAM" id="SSF51735">
    <property type="entry name" value="NAD(P)-binding Rossmann-fold domains"/>
    <property type="match status" value="1"/>
</dbReference>
<dbReference type="Gene3D" id="3.40.50.720">
    <property type="entry name" value="NAD(P)-binding Rossmann-like Domain"/>
    <property type="match status" value="1"/>
</dbReference>
<evidence type="ECO:0000313" key="4">
    <source>
        <dbReference type="Proteomes" id="UP000241546"/>
    </source>
</evidence>
<name>A0A2T4BBD6_9HYPO</name>
<dbReference type="EMBL" id="KZ680212">
    <property type="protein sequence ID" value="PTB66634.1"/>
    <property type="molecule type" value="Genomic_DNA"/>
</dbReference>
<dbReference type="Pfam" id="PF00106">
    <property type="entry name" value="adh_short"/>
    <property type="match status" value="1"/>
</dbReference>
<dbReference type="RefSeq" id="XP_024749954.1">
    <property type="nucleotide sequence ID" value="XM_024890429.1"/>
</dbReference>
<dbReference type="GO" id="GO:0016491">
    <property type="term" value="F:oxidoreductase activity"/>
    <property type="evidence" value="ECO:0007669"/>
    <property type="project" value="UniProtKB-KW"/>
</dbReference>
<organism evidence="3 4">
    <name type="scientific">Trichoderma citrinoviride</name>
    <dbReference type="NCBI Taxonomy" id="58853"/>
    <lineage>
        <taxon>Eukaryota</taxon>
        <taxon>Fungi</taxon>
        <taxon>Dikarya</taxon>
        <taxon>Ascomycota</taxon>
        <taxon>Pezizomycotina</taxon>
        <taxon>Sordariomycetes</taxon>
        <taxon>Hypocreomycetidae</taxon>
        <taxon>Hypocreales</taxon>
        <taxon>Hypocreaceae</taxon>
        <taxon>Trichoderma</taxon>
    </lineage>
</organism>
<keyword evidence="2" id="KW-0560">Oxidoreductase</keyword>
<dbReference type="GeneID" id="36598547"/>
<dbReference type="Proteomes" id="UP000241546">
    <property type="component" value="Unassembled WGS sequence"/>
</dbReference>
<gene>
    <name evidence="3" type="ORF">BBK36DRAFT_1118084</name>
</gene>
<protein>
    <submittedName>
        <fullName evidence="3">NAD(P)-binding protein</fullName>
    </submittedName>
</protein>
<dbReference type="OrthoDB" id="5336600at2759"/>
<dbReference type="InterPro" id="IPR036291">
    <property type="entry name" value="NAD(P)-bd_dom_sf"/>
</dbReference>
<comment type="similarity">
    <text evidence="1">Belongs to the short-chain dehydrogenases/reductases (SDR) family.</text>
</comment>
<sequence length="238" mass="25680">MAHRVALILGAGPNVGFSVAKAFAAQGYKVAIASRSKRDDADIKQYLHIQADFSEPSSIENIFATVISELGHPSVVIYNAAAYSLDPATTLQQQIAAFQRDNNINIVSTYAATQLAIRSFAVLPPDSSKTFIYTGNMQRLMVIPPLLSLGVGKSGSAHLIHYLSEEHKKSGYNFYFADERKFDGNPVYGAISGPAHGAFYTELAAQKAQGPWNATFVKDKGYVAFPEAVVSGFPANKT</sequence>
<accession>A0A2T4BBD6</accession>
<evidence type="ECO:0000256" key="1">
    <source>
        <dbReference type="ARBA" id="ARBA00006484"/>
    </source>
</evidence>
<dbReference type="InterPro" id="IPR002347">
    <property type="entry name" value="SDR_fam"/>
</dbReference>
<evidence type="ECO:0000256" key="2">
    <source>
        <dbReference type="ARBA" id="ARBA00023002"/>
    </source>
</evidence>
<proteinExistence type="inferred from homology"/>
<dbReference type="AlphaFoldDB" id="A0A2T4BBD6"/>